<evidence type="ECO:0000313" key="1">
    <source>
        <dbReference type="EMBL" id="KAK9147531.1"/>
    </source>
</evidence>
<dbReference type="AlphaFoldDB" id="A0AAP0K7R2"/>
<gene>
    <name evidence="1" type="ORF">Scep_006288</name>
</gene>
<dbReference type="Proteomes" id="UP001419268">
    <property type="component" value="Unassembled WGS sequence"/>
</dbReference>
<sequence>MSRSLVKQCRLALSPYPNPFTILTSILKLRLNIHSKLNDKNPKKIYVKFLILLGRN</sequence>
<name>A0AAP0K7R2_9MAGN</name>
<comment type="caution">
    <text evidence="1">The sequence shown here is derived from an EMBL/GenBank/DDBJ whole genome shotgun (WGS) entry which is preliminary data.</text>
</comment>
<proteinExistence type="predicted"/>
<reference evidence="1 2" key="1">
    <citation type="submission" date="2024-01" db="EMBL/GenBank/DDBJ databases">
        <title>Genome assemblies of Stephania.</title>
        <authorList>
            <person name="Yang L."/>
        </authorList>
    </citation>
    <scope>NUCLEOTIDE SEQUENCE [LARGE SCALE GENOMIC DNA]</scope>
    <source>
        <strain evidence="1">JXDWG</strain>
        <tissue evidence="1">Leaf</tissue>
    </source>
</reference>
<accession>A0AAP0K7R2</accession>
<protein>
    <submittedName>
        <fullName evidence="1">Uncharacterized protein</fullName>
    </submittedName>
</protein>
<keyword evidence="2" id="KW-1185">Reference proteome</keyword>
<evidence type="ECO:0000313" key="2">
    <source>
        <dbReference type="Proteomes" id="UP001419268"/>
    </source>
</evidence>
<dbReference type="EMBL" id="JBBNAG010000003">
    <property type="protein sequence ID" value="KAK9147531.1"/>
    <property type="molecule type" value="Genomic_DNA"/>
</dbReference>
<organism evidence="1 2">
    <name type="scientific">Stephania cephalantha</name>
    <dbReference type="NCBI Taxonomy" id="152367"/>
    <lineage>
        <taxon>Eukaryota</taxon>
        <taxon>Viridiplantae</taxon>
        <taxon>Streptophyta</taxon>
        <taxon>Embryophyta</taxon>
        <taxon>Tracheophyta</taxon>
        <taxon>Spermatophyta</taxon>
        <taxon>Magnoliopsida</taxon>
        <taxon>Ranunculales</taxon>
        <taxon>Menispermaceae</taxon>
        <taxon>Menispermoideae</taxon>
        <taxon>Cissampelideae</taxon>
        <taxon>Stephania</taxon>
    </lineage>
</organism>